<dbReference type="PANTHER" id="PTHR47926:SF388">
    <property type="entry name" value="DYW DOMAIN-CONTAINING PROTEIN"/>
    <property type="match status" value="1"/>
</dbReference>
<dbReference type="GO" id="GO:0003723">
    <property type="term" value="F:RNA binding"/>
    <property type="evidence" value="ECO:0007669"/>
    <property type="project" value="InterPro"/>
</dbReference>
<accession>A0AAD4X482</accession>
<gene>
    <name evidence="2" type="ORF">MKW98_010034</name>
</gene>
<dbReference type="AlphaFoldDB" id="A0AAD4X482"/>
<dbReference type="Pfam" id="PF14432">
    <property type="entry name" value="DYW_deaminase"/>
    <property type="match status" value="1"/>
</dbReference>
<name>A0AAD4X482_9MAGN</name>
<evidence type="ECO:0000313" key="3">
    <source>
        <dbReference type="Proteomes" id="UP001202328"/>
    </source>
</evidence>
<dbReference type="Proteomes" id="UP001202328">
    <property type="component" value="Unassembled WGS sequence"/>
</dbReference>
<dbReference type="InterPro" id="IPR032867">
    <property type="entry name" value="DYW_dom"/>
</dbReference>
<sequence>MLASSGYLEEAFEFIENMPVEPSIDIWETLMNLCRIHGNLETGDLCANIVAHLDPSRLNVESKAGFVPANPSDMQNKFSGQTPSGLRNEIQHCKAGDTSHSGSDKVYANMKTLSAHMKESGYIPELKCAMHDVDDESKAAILLAHSEILACVAGILRSPARSQVRILMNVRMCMDCHNALKIISKIVGRRIIARASKRFHQIEDGVCSCNDFYQSGSKGFRECVVI</sequence>
<evidence type="ECO:0000313" key="2">
    <source>
        <dbReference type="EMBL" id="KAI3839729.1"/>
    </source>
</evidence>
<organism evidence="2 3">
    <name type="scientific">Papaver atlanticum</name>
    <dbReference type="NCBI Taxonomy" id="357466"/>
    <lineage>
        <taxon>Eukaryota</taxon>
        <taxon>Viridiplantae</taxon>
        <taxon>Streptophyta</taxon>
        <taxon>Embryophyta</taxon>
        <taxon>Tracheophyta</taxon>
        <taxon>Spermatophyta</taxon>
        <taxon>Magnoliopsida</taxon>
        <taxon>Ranunculales</taxon>
        <taxon>Papaveraceae</taxon>
        <taxon>Papaveroideae</taxon>
        <taxon>Papaver</taxon>
    </lineage>
</organism>
<dbReference type="GO" id="GO:0009451">
    <property type="term" value="P:RNA modification"/>
    <property type="evidence" value="ECO:0007669"/>
    <property type="project" value="InterPro"/>
</dbReference>
<proteinExistence type="predicted"/>
<protein>
    <recommendedName>
        <fullName evidence="1">DYW domain-containing protein</fullName>
    </recommendedName>
</protein>
<comment type="caution">
    <text evidence="2">The sequence shown here is derived from an EMBL/GenBank/DDBJ whole genome shotgun (WGS) entry which is preliminary data.</text>
</comment>
<feature type="domain" description="DYW" evidence="1">
    <location>
        <begin position="121"/>
        <end position="213"/>
    </location>
</feature>
<dbReference type="PANTHER" id="PTHR47926">
    <property type="entry name" value="PENTATRICOPEPTIDE REPEAT-CONTAINING PROTEIN"/>
    <property type="match status" value="1"/>
</dbReference>
<dbReference type="GO" id="GO:0008270">
    <property type="term" value="F:zinc ion binding"/>
    <property type="evidence" value="ECO:0007669"/>
    <property type="project" value="InterPro"/>
</dbReference>
<dbReference type="EMBL" id="JAJJMB010017331">
    <property type="protein sequence ID" value="KAI3839729.1"/>
    <property type="molecule type" value="Genomic_DNA"/>
</dbReference>
<evidence type="ECO:0000259" key="1">
    <source>
        <dbReference type="Pfam" id="PF14432"/>
    </source>
</evidence>
<dbReference type="InterPro" id="IPR046960">
    <property type="entry name" value="PPR_At4g14850-like_plant"/>
</dbReference>
<keyword evidence="3" id="KW-1185">Reference proteome</keyword>
<reference evidence="2" key="1">
    <citation type="submission" date="2022-04" db="EMBL/GenBank/DDBJ databases">
        <title>A functionally conserved STORR gene fusion in Papaver species that diverged 16.8 million years ago.</title>
        <authorList>
            <person name="Catania T."/>
        </authorList>
    </citation>
    <scope>NUCLEOTIDE SEQUENCE</scope>
    <source>
        <strain evidence="2">S-188037</strain>
    </source>
</reference>